<dbReference type="InterPro" id="IPR005471">
    <property type="entry name" value="Tscrpt_reg_IclR_N"/>
</dbReference>
<sequence length="290" mass="30397">MTDDVDAPGARPASGGDVVRALASGLAVLRAFTPDTPTLSVSEAATAAGVTRATARRMLLTLTELGYAVQDGRRFALTPRVLELGHGYWSGRSVSEILRPILTQASQRLHQSCSAGVLHGAHLMYIARVHTERILRVNLDVGTRLPAFTTSMGRVLLADLPEDEACALLAGAPRTPATEHTLTDVDALMAELARVREQGHAVVTAELDAHLSSVAVPVRDAEGRVAVAINTALSLGPDHRDPGARRAALRTGARVPAPRTPEVAAAVVQALPVLRAAADDAEAALAALQR</sequence>
<dbReference type="Pfam" id="PF01614">
    <property type="entry name" value="IclR_C"/>
    <property type="match status" value="1"/>
</dbReference>
<dbReference type="Gene3D" id="3.30.450.40">
    <property type="match status" value="1"/>
</dbReference>
<dbReference type="Proteomes" id="UP000234847">
    <property type="component" value="Unassembled WGS sequence"/>
</dbReference>
<organism evidence="6 7">
    <name type="scientific">Micrococcus luteus</name>
    <name type="common">Micrococcus lysodeikticus</name>
    <dbReference type="NCBI Taxonomy" id="1270"/>
    <lineage>
        <taxon>Bacteria</taxon>
        <taxon>Bacillati</taxon>
        <taxon>Actinomycetota</taxon>
        <taxon>Actinomycetes</taxon>
        <taxon>Micrococcales</taxon>
        <taxon>Micrococcaceae</taxon>
        <taxon>Micrococcus</taxon>
    </lineage>
</organism>
<evidence type="ECO:0000256" key="1">
    <source>
        <dbReference type="ARBA" id="ARBA00023015"/>
    </source>
</evidence>
<dbReference type="InterPro" id="IPR014757">
    <property type="entry name" value="Tscrpt_reg_IclR_C"/>
</dbReference>
<evidence type="ECO:0000259" key="4">
    <source>
        <dbReference type="PROSITE" id="PS51077"/>
    </source>
</evidence>
<dbReference type="PROSITE" id="PS51078">
    <property type="entry name" value="ICLR_ED"/>
    <property type="match status" value="1"/>
</dbReference>
<evidence type="ECO:0000256" key="2">
    <source>
        <dbReference type="ARBA" id="ARBA00023125"/>
    </source>
</evidence>
<evidence type="ECO:0000259" key="5">
    <source>
        <dbReference type="PROSITE" id="PS51078"/>
    </source>
</evidence>
<dbReference type="EMBL" id="PKJT01000006">
    <property type="protein sequence ID" value="PKZ81701.1"/>
    <property type="molecule type" value="Genomic_DNA"/>
</dbReference>
<dbReference type="PROSITE" id="PS51077">
    <property type="entry name" value="HTH_ICLR"/>
    <property type="match status" value="1"/>
</dbReference>
<keyword evidence="2" id="KW-0238">DNA-binding</keyword>
<gene>
    <name evidence="6" type="ORF">CYJ95_07495</name>
</gene>
<proteinExistence type="predicted"/>
<dbReference type="SUPFAM" id="SSF46785">
    <property type="entry name" value="Winged helix' DNA-binding domain"/>
    <property type="match status" value="1"/>
</dbReference>
<name>A0AAX0VK08_MICLU</name>
<dbReference type="InterPro" id="IPR029016">
    <property type="entry name" value="GAF-like_dom_sf"/>
</dbReference>
<evidence type="ECO:0000313" key="7">
    <source>
        <dbReference type="Proteomes" id="UP000234847"/>
    </source>
</evidence>
<feature type="domain" description="HTH iclR-type" evidence="4">
    <location>
        <begin position="19"/>
        <end position="79"/>
    </location>
</feature>
<reference evidence="6 7" key="1">
    <citation type="submission" date="2017-12" db="EMBL/GenBank/DDBJ databases">
        <title>Phylogenetic diversity of female urinary microbiome.</title>
        <authorList>
            <person name="Thomas-White K."/>
            <person name="Wolfe A.J."/>
        </authorList>
    </citation>
    <scope>NUCLEOTIDE SEQUENCE [LARGE SCALE GENOMIC DNA]</scope>
    <source>
        <strain evidence="6 7">UMB0038</strain>
    </source>
</reference>
<comment type="caution">
    <text evidence="6">The sequence shown here is derived from an EMBL/GenBank/DDBJ whole genome shotgun (WGS) entry which is preliminary data.</text>
</comment>
<dbReference type="SMART" id="SM00346">
    <property type="entry name" value="HTH_ICLR"/>
    <property type="match status" value="1"/>
</dbReference>
<dbReference type="InterPro" id="IPR050707">
    <property type="entry name" value="HTH_MetabolicPath_Reg"/>
</dbReference>
<dbReference type="InterPro" id="IPR036390">
    <property type="entry name" value="WH_DNA-bd_sf"/>
</dbReference>
<dbReference type="GO" id="GO:0003700">
    <property type="term" value="F:DNA-binding transcription factor activity"/>
    <property type="evidence" value="ECO:0007669"/>
    <property type="project" value="TreeGrafter"/>
</dbReference>
<dbReference type="RefSeq" id="WP_020624471.1">
    <property type="nucleotide sequence ID" value="NZ_CBCSDA010000029.1"/>
</dbReference>
<keyword evidence="3" id="KW-0804">Transcription</keyword>
<dbReference type="Gene3D" id="1.10.10.10">
    <property type="entry name" value="Winged helix-like DNA-binding domain superfamily/Winged helix DNA-binding domain"/>
    <property type="match status" value="1"/>
</dbReference>
<feature type="domain" description="IclR-ED" evidence="5">
    <location>
        <begin position="80"/>
        <end position="287"/>
    </location>
</feature>
<dbReference type="InterPro" id="IPR036388">
    <property type="entry name" value="WH-like_DNA-bd_sf"/>
</dbReference>
<evidence type="ECO:0000313" key="6">
    <source>
        <dbReference type="EMBL" id="PKZ81701.1"/>
    </source>
</evidence>
<protein>
    <submittedName>
        <fullName evidence="6">IclR family transcriptional regulator</fullName>
    </submittedName>
</protein>
<dbReference type="PANTHER" id="PTHR30136">
    <property type="entry name" value="HELIX-TURN-HELIX TRANSCRIPTIONAL REGULATOR, ICLR FAMILY"/>
    <property type="match status" value="1"/>
</dbReference>
<dbReference type="SUPFAM" id="SSF55781">
    <property type="entry name" value="GAF domain-like"/>
    <property type="match status" value="1"/>
</dbReference>
<dbReference type="AlphaFoldDB" id="A0AAX0VK08"/>
<dbReference type="GO" id="GO:0045892">
    <property type="term" value="P:negative regulation of DNA-templated transcription"/>
    <property type="evidence" value="ECO:0007669"/>
    <property type="project" value="TreeGrafter"/>
</dbReference>
<dbReference type="PANTHER" id="PTHR30136:SF34">
    <property type="entry name" value="TRANSCRIPTIONAL REGULATOR"/>
    <property type="match status" value="1"/>
</dbReference>
<dbReference type="GO" id="GO:0003677">
    <property type="term" value="F:DNA binding"/>
    <property type="evidence" value="ECO:0007669"/>
    <property type="project" value="UniProtKB-KW"/>
</dbReference>
<evidence type="ECO:0000256" key="3">
    <source>
        <dbReference type="ARBA" id="ARBA00023163"/>
    </source>
</evidence>
<accession>A0AAX0VK08</accession>
<dbReference type="Pfam" id="PF09339">
    <property type="entry name" value="HTH_IclR"/>
    <property type="match status" value="1"/>
</dbReference>
<keyword evidence="1" id="KW-0805">Transcription regulation</keyword>